<organism evidence="2 3">
    <name type="scientific">Sphingomonas qilianensis</name>
    <dbReference type="NCBI Taxonomy" id="1736690"/>
    <lineage>
        <taxon>Bacteria</taxon>
        <taxon>Pseudomonadati</taxon>
        <taxon>Pseudomonadota</taxon>
        <taxon>Alphaproteobacteria</taxon>
        <taxon>Sphingomonadales</taxon>
        <taxon>Sphingomonadaceae</taxon>
        <taxon>Sphingomonas</taxon>
    </lineage>
</organism>
<dbReference type="Proteomes" id="UP001404104">
    <property type="component" value="Unassembled WGS sequence"/>
</dbReference>
<protein>
    <submittedName>
        <fullName evidence="2">Uncharacterized protein</fullName>
    </submittedName>
</protein>
<sequence length="50" mass="5281">MKQTLRAAPIKFWISLIAPRENAGTSDPVGATPGKPAREPPGRFAPPRGA</sequence>
<evidence type="ECO:0000313" key="2">
    <source>
        <dbReference type="EMBL" id="MEN2786340.1"/>
    </source>
</evidence>
<reference evidence="2 3" key="1">
    <citation type="submission" date="2024-05" db="EMBL/GenBank/DDBJ databases">
        <authorList>
            <person name="Liu Q."/>
            <person name="Xin Y.-H."/>
        </authorList>
    </citation>
    <scope>NUCLEOTIDE SEQUENCE [LARGE SCALE GENOMIC DNA]</scope>
    <source>
        <strain evidence="2 3">CGMCC 1.15349</strain>
    </source>
</reference>
<dbReference type="RefSeq" id="WP_345864132.1">
    <property type="nucleotide sequence ID" value="NZ_JBDIMF010000002.1"/>
</dbReference>
<accession>A0ABU9XTE4</accession>
<evidence type="ECO:0000256" key="1">
    <source>
        <dbReference type="SAM" id="MobiDB-lite"/>
    </source>
</evidence>
<gene>
    <name evidence="2" type="ORF">ABC969_07900</name>
</gene>
<proteinExistence type="predicted"/>
<feature type="region of interest" description="Disordered" evidence="1">
    <location>
        <begin position="19"/>
        <end position="50"/>
    </location>
</feature>
<name>A0ABU9XTE4_9SPHN</name>
<keyword evidence="3" id="KW-1185">Reference proteome</keyword>
<evidence type="ECO:0000313" key="3">
    <source>
        <dbReference type="Proteomes" id="UP001404104"/>
    </source>
</evidence>
<dbReference type="EMBL" id="JBDIMF010000002">
    <property type="protein sequence ID" value="MEN2786340.1"/>
    <property type="molecule type" value="Genomic_DNA"/>
</dbReference>
<comment type="caution">
    <text evidence="2">The sequence shown here is derived from an EMBL/GenBank/DDBJ whole genome shotgun (WGS) entry which is preliminary data.</text>
</comment>